<name>A0ABN1HI76_9ACTN</name>
<comment type="caution">
    <text evidence="4">The sequence shown here is derived from an EMBL/GenBank/DDBJ whole genome shotgun (WGS) entry which is preliminary data.</text>
</comment>
<feature type="region of interest" description="Disordered" evidence="2">
    <location>
        <begin position="1"/>
        <end position="77"/>
    </location>
</feature>
<evidence type="ECO:0000313" key="4">
    <source>
        <dbReference type="EMBL" id="GAA0651269.1"/>
    </source>
</evidence>
<dbReference type="Pfam" id="PF13181">
    <property type="entry name" value="TPR_8"/>
    <property type="match status" value="1"/>
</dbReference>
<dbReference type="SMART" id="SM00028">
    <property type="entry name" value="TPR"/>
    <property type="match status" value="4"/>
</dbReference>
<gene>
    <name evidence="4" type="ORF">GCM10009535_31850</name>
</gene>
<reference evidence="4 5" key="1">
    <citation type="journal article" date="2019" name="Int. J. Syst. Evol. Microbiol.">
        <title>The Global Catalogue of Microorganisms (GCM) 10K type strain sequencing project: providing services to taxonomists for standard genome sequencing and annotation.</title>
        <authorList>
            <consortium name="The Broad Institute Genomics Platform"/>
            <consortium name="The Broad Institute Genome Sequencing Center for Infectious Disease"/>
            <person name="Wu L."/>
            <person name="Ma J."/>
        </authorList>
    </citation>
    <scope>NUCLEOTIDE SEQUENCE [LARGE SCALE GENOMIC DNA]</scope>
    <source>
        <strain evidence="4 5">JCM 10367</strain>
    </source>
</reference>
<evidence type="ECO:0000313" key="5">
    <source>
        <dbReference type="Proteomes" id="UP001500724"/>
    </source>
</evidence>
<dbReference type="EMBL" id="BAAAGU010000030">
    <property type="protein sequence ID" value="GAA0651269.1"/>
    <property type="molecule type" value="Genomic_DNA"/>
</dbReference>
<keyword evidence="3" id="KW-1133">Transmembrane helix</keyword>
<proteinExistence type="predicted"/>
<accession>A0ABN1HI76</accession>
<keyword evidence="1" id="KW-0802">TPR repeat</keyword>
<feature type="transmembrane region" description="Helical" evidence="3">
    <location>
        <begin position="82"/>
        <end position="102"/>
    </location>
</feature>
<dbReference type="Pfam" id="PF13432">
    <property type="entry name" value="TPR_16"/>
    <property type="match status" value="2"/>
</dbReference>
<dbReference type="Pfam" id="PF14559">
    <property type="entry name" value="TPR_19"/>
    <property type="match status" value="1"/>
</dbReference>
<sequence>MEDKPDDKPGGEAVGTLSGTAGEGPGALADGAPGREPDARPPGASGDEPGGEREGAPGGEQEGRPTGDGAPPKPRRAGRRRVLLASIAGCAVLGGLLVLLPLGRGDDGPPEPTPGARAMAAVTSGVPASMPDLQVLVEERERHLRKHPRDARAWAVLGTARVEQGRRLAHPSAYPRAERALRTSLKVRPERNAAALRGLAALANARRDYPAARKWGEAARKLEPQQWTTYPLLIEAYGGLGDHESVGRLLDRLTKLRKDPAVMAVTAAVYRDRGWREDAAAQLADAAAATVDPAERAAYVERAGQLAWERGDLTEALHHFQEAVRLDPGQRAAQAGQGRVLAAMGRTTEALSAYRVALEKQPRPEYALELGELYASLGMPQAAGVQYDLLRERVRRAAANGVDENLVLGRFEADHGDPRAAVRRLRAEWERQPSTAVADALGWALHRAGEHEEALGFARRATEGERGGGVRSALYAFHRGMIERELERYGAARRHLREALRINPYFSPLKVREARAALARLGEPPVEAGAYVS</sequence>
<feature type="compositionally biased region" description="Basic and acidic residues" evidence="2">
    <location>
        <begin position="50"/>
        <end position="65"/>
    </location>
</feature>
<keyword evidence="3" id="KW-0472">Membrane</keyword>
<feature type="compositionally biased region" description="Basic and acidic residues" evidence="2">
    <location>
        <begin position="1"/>
        <end position="10"/>
    </location>
</feature>
<dbReference type="SUPFAM" id="SSF48452">
    <property type="entry name" value="TPR-like"/>
    <property type="match status" value="2"/>
</dbReference>
<dbReference type="PANTHER" id="PTHR12558:SF13">
    <property type="entry name" value="CELL DIVISION CYCLE PROTEIN 27 HOMOLOG"/>
    <property type="match status" value="1"/>
</dbReference>
<evidence type="ECO:0000256" key="2">
    <source>
        <dbReference type="SAM" id="MobiDB-lite"/>
    </source>
</evidence>
<organism evidence="4 5">
    <name type="scientific">Streptomyces thermocarboxydovorans</name>
    <dbReference type="NCBI Taxonomy" id="59298"/>
    <lineage>
        <taxon>Bacteria</taxon>
        <taxon>Bacillati</taxon>
        <taxon>Actinomycetota</taxon>
        <taxon>Actinomycetes</taxon>
        <taxon>Kitasatosporales</taxon>
        <taxon>Streptomycetaceae</taxon>
        <taxon>Streptomyces</taxon>
    </lineage>
</organism>
<feature type="repeat" description="TPR" evidence="1">
    <location>
        <begin position="297"/>
        <end position="330"/>
    </location>
</feature>
<dbReference type="Proteomes" id="UP001500724">
    <property type="component" value="Unassembled WGS sequence"/>
</dbReference>
<dbReference type="PROSITE" id="PS50005">
    <property type="entry name" value="TPR"/>
    <property type="match status" value="1"/>
</dbReference>
<evidence type="ECO:0000256" key="1">
    <source>
        <dbReference type="PROSITE-ProRule" id="PRU00339"/>
    </source>
</evidence>
<dbReference type="PANTHER" id="PTHR12558">
    <property type="entry name" value="CELL DIVISION CYCLE 16,23,27"/>
    <property type="match status" value="1"/>
</dbReference>
<dbReference type="InterPro" id="IPR011990">
    <property type="entry name" value="TPR-like_helical_dom_sf"/>
</dbReference>
<dbReference type="RefSeq" id="WP_344001608.1">
    <property type="nucleotide sequence ID" value="NZ_BAAAGU010000030.1"/>
</dbReference>
<evidence type="ECO:0000256" key="3">
    <source>
        <dbReference type="SAM" id="Phobius"/>
    </source>
</evidence>
<dbReference type="Gene3D" id="1.25.40.10">
    <property type="entry name" value="Tetratricopeptide repeat domain"/>
    <property type="match status" value="3"/>
</dbReference>
<keyword evidence="5" id="KW-1185">Reference proteome</keyword>
<protein>
    <submittedName>
        <fullName evidence="4">Tetratricopeptide repeat protein</fullName>
    </submittedName>
</protein>
<keyword evidence="3" id="KW-0812">Transmembrane</keyword>
<dbReference type="InterPro" id="IPR019734">
    <property type="entry name" value="TPR_rpt"/>
</dbReference>